<dbReference type="OrthoDB" id="6500128at2759"/>
<accession>A0A162M968</accession>
<evidence type="ECO:0000259" key="11">
    <source>
        <dbReference type="PROSITE" id="PS50893"/>
    </source>
</evidence>
<feature type="compositionally biased region" description="Basic and acidic residues" evidence="9">
    <location>
        <begin position="220"/>
        <end position="231"/>
    </location>
</feature>
<feature type="transmembrane region" description="Helical" evidence="10">
    <location>
        <begin position="125"/>
        <end position="145"/>
    </location>
</feature>
<reference evidence="13 14" key="1">
    <citation type="journal article" date="2016" name="Genome Biol. Evol.">
        <title>Divergent and convergent evolution of fungal pathogenicity.</title>
        <authorList>
            <person name="Shang Y."/>
            <person name="Xiao G."/>
            <person name="Zheng P."/>
            <person name="Cen K."/>
            <person name="Zhan S."/>
            <person name="Wang C."/>
        </authorList>
    </citation>
    <scope>NUCLEOTIDE SEQUENCE [LARGE SCALE GENOMIC DNA]</scope>
    <source>
        <strain evidence="13 14">RCEF 3172</strain>
    </source>
</reference>
<dbReference type="GO" id="GO:0016887">
    <property type="term" value="F:ATP hydrolysis activity"/>
    <property type="evidence" value="ECO:0007669"/>
    <property type="project" value="InterPro"/>
</dbReference>
<comment type="subcellular location">
    <subcellularLocation>
        <location evidence="1">Membrane</location>
        <topology evidence="1">Multi-pass membrane protein</topology>
    </subcellularLocation>
</comment>
<feature type="compositionally biased region" description="Acidic residues" evidence="9">
    <location>
        <begin position="232"/>
        <end position="246"/>
    </location>
</feature>
<dbReference type="InterPro" id="IPR003439">
    <property type="entry name" value="ABC_transporter-like_ATP-bd"/>
</dbReference>
<protein>
    <submittedName>
        <fullName evidence="13">Abc transporter</fullName>
    </submittedName>
</protein>
<dbReference type="PANTHER" id="PTHR24221:SF503">
    <property type="entry name" value="MITOCHONDRIAL POTASSIUM CHANNEL ATP-BINDING SUBUNIT"/>
    <property type="match status" value="1"/>
</dbReference>
<dbReference type="InterPro" id="IPR017871">
    <property type="entry name" value="ABC_transporter-like_CS"/>
</dbReference>
<feature type="transmembrane region" description="Helical" evidence="10">
    <location>
        <begin position="67"/>
        <end position="87"/>
    </location>
</feature>
<evidence type="ECO:0000259" key="12">
    <source>
        <dbReference type="PROSITE" id="PS50929"/>
    </source>
</evidence>
<dbReference type="Pfam" id="PF00664">
    <property type="entry name" value="ABC_membrane"/>
    <property type="match status" value="1"/>
</dbReference>
<dbReference type="Gene3D" id="3.40.50.300">
    <property type="entry name" value="P-loop containing nucleotide triphosphate hydrolases"/>
    <property type="match status" value="1"/>
</dbReference>
<evidence type="ECO:0000256" key="10">
    <source>
        <dbReference type="SAM" id="Phobius"/>
    </source>
</evidence>
<keyword evidence="14" id="KW-1185">Reference proteome</keyword>
<evidence type="ECO:0000256" key="5">
    <source>
        <dbReference type="ARBA" id="ARBA00022840"/>
    </source>
</evidence>
<dbReference type="PROSITE" id="PS00211">
    <property type="entry name" value="ABC_TRANSPORTER_1"/>
    <property type="match status" value="1"/>
</dbReference>
<organism evidence="13 14">
    <name type="scientific">Beauveria brongniartii RCEF 3172</name>
    <dbReference type="NCBI Taxonomy" id="1081107"/>
    <lineage>
        <taxon>Eukaryota</taxon>
        <taxon>Fungi</taxon>
        <taxon>Dikarya</taxon>
        <taxon>Ascomycota</taxon>
        <taxon>Pezizomycotina</taxon>
        <taxon>Sordariomycetes</taxon>
        <taxon>Hypocreomycetidae</taxon>
        <taxon>Hypocreales</taxon>
        <taxon>Cordycipitaceae</taxon>
        <taxon>Beauveria</taxon>
        <taxon>Beauveria brongniartii</taxon>
    </lineage>
</organism>
<sequence>MATASRYSAPSTMELTTNSVLDAISIAYPLALIALFTVVPFTRALFSRKSRLSTHAVTQAQQRRLRWSPPLIALTLMAEAILYHVQSRFEKNDPPPTSAIRYVLGSSLSWSLISILLLESKKPVWSSYVIAWILAASCDIAQLVAGSPLPSAVDGWNTTHVVIQLLRILIAAGAAIYATAALKRISTHNSPVDEETQSLLNASAGLPGQTSASYGAAPYRDNDSNNGKDDSDGQDSDDEEMNDDDKEQERMKRLSQQRLAESGWFGYLKGFIIFLPHLIPYKDRFTQLWLLVLIGCTCVERVTSLLVPLQLANIIDALTAYQGTGHVPLKELAFYFILNLPVRLAIQVLESCARTRISQFSKYQLNSLAFSHVMSLSMDYHTSRSTGKVITAIEQGTDLTFILDIVLGLGPRMVDLLIAAVYLTKRFDASTGVVMLMATVINAYVTAKGNNFTSAVQRKYVNNDQEENKVLYDAISNWYTVEIHNQAKREHERYNSAVMKALLSSRRWNDISELVFSSQEVVLEIGYMIVCYMIATRVADGHSTVSSFVFITSYWSVISWPMISLAHQLHSTASQLVKAEWLYQLLLTKPSIQDKPGARPLQITNCEIEFQNVGFAYGGPGPEQQQRQILHRISFSAAPGQTIALVGETGSGKSTILKLLYRFYDVTEGAITIDGQDLRDVTLSSLRDSLGAVPQDPCVFDQTIMENLLYARPGATEADVVDACRRACIHDHIVTASPEGYRARIGERGVRLSGGELQRLAIARVLVRRPRIVVLDEATSAVDSATEASVQQAVQALGEGRTVFTVAHRLSTVVKAHRILVLHKGEVVESGTHRELLERDGRYAKLWRIQTAANNEGFVV</sequence>
<dbReference type="Proteomes" id="UP000076863">
    <property type="component" value="Unassembled WGS sequence"/>
</dbReference>
<evidence type="ECO:0000256" key="4">
    <source>
        <dbReference type="ARBA" id="ARBA00022741"/>
    </source>
</evidence>
<proteinExistence type="inferred from homology"/>
<dbReference type="InterPro" id="IPR039421">
    <property type="entry name" value="Type_1_exporter"/>
</dbReference>
<dbReference type="GO" id="GO:0140359">
    <property type="term" value="F:ABC-type transporter activity"/>
    <property type="evidence" value="ECO:0007669"/>
    <property type="project" value="InterPro"/>
</dbReference>
<name>A0A162M968_9HYPO</name>
<evidence type="ECO:0000256" key="9">
    <source>
        <dbReference type="SAM" id="MobiDB-lite"/>
    </source>
</evidence>
<evidence type="ECO:0000313" key="13">
    <source>
        <dbReference type="EMBL" id="OAA52790.1"/>
    </source>
</evidence>
<feature type="transmembrane region" description="Helical" evidence="10">
    <location>
        <begin position="165"/>
        <end position="182"/>
    </location>
</feature>
<dbReference type="AlphaFoldDB" id="A0A162M968"/>
<keyword evidence="3 10" id="KW-0812">Transmembrane</keyword>
<evidence type="ECO:0000313" key="14">
    <source>
        <dbReference type="Proteomes" id="UP000076863"/>
    </source>
</evidence>
<feature type="transmembrane region" description="Helical" evidence="10">
    <location>
        <begin position="99"/>
        <end position="118"/>
    </location>
</feature>
<evidence type="ECO:0000256" key="1">
    <source>
        <dbReference type="ARBA" id="ARBA00004141"/>
    </source>
</evidence>
<keyword evidence="6 10" id="KW-1133">Transmembrane helix</keyword>
<evidence type="ECO:0000256" key="3">
    <source>
        <dbReference type="ARBA" id="ARBA00022692"/>
    </source>
</evidence>
<dbReference type="SUPFAM" id="SSF52540">
    <property type="entry name" value="P-loop containing nucleoside triphosphate hydrolases"/>
    <property type="match status" value="1"/>
</dbReference>
<dbReference type="Pfam" id="PF00005">
    <property type="entry name" value="ABC_tran"/>
    <property type="match status" value="1"/>
</dbReference>
<keyword evidence="7 10" id="KW-0472">Membrane</keyword>
<evidence type="ECO:0000256" key="7">
    <source>
        <dbReference type="ARBA" id="ARBA00023136"/>
    </source>
</evidence>
<dbReference type="FunFam" id="3.40.50.300:FF:000287">
    <property type="entry name" value="Multidrug ABC transporter ATP-binding protein"/>
    <property type="match status" value="1"/>
</dbReference>
<comment type="similarity">
    <text evidence="8">Belongs to the ABC transporter superfamily. ABCB family. Heavy Metal importer (TC 3.A.1.210) subfamily.</text>
</comment>
<dbReference type="InterPro" id="IPR036640">
    <property type="entry name" value="ABC1_TM_sf"/>
</dbReference>
<keyword evidence="2" id="KW-0813">Transport</keyword>
<feature type="region of interest" description="Disordered" evidence="9">
    <location>
        <begin position="215"/>
        <end position="253"/>
    </location>
</feature>
<dbReference type="GO" id="GO:0016020">
    <property type="term" value="C:membrane"/>
    <property type="evidence" value="ECO:0007669"/>
    <property type="project" value="UniProtKB-SubCell"/>
</dbReference>
<feature type="domain" description="ABC transporter" evidence="11">
    <location>
        <begin position="608"/>
        <end position="849"/>
    </location>
</feature>
<dbReference type="SMART" id="SM00382">
    <property type="entry name" value="AAA"/>
    <property type="match status" value="1"/>
</dbReference>
<feature type="transmembrane region" description="Helical" evidence="10">
    <location>
        <begin position="26"/>
        <end position="46"/>
    </location>
</feature>
<evidence type="ECO:0000256" key="8">
    <source>
        <dbReference type="ARBA" id="ARBA00024363"/>
    </source>
</evidence>
<dbReference type="SUPFAM" id="SSF90123">
    <property type="entry name" value="ABC transporter transmembrane region"/>
    <property type="match status" value="1"/>
</dbReference>
<dbReference type="Gene3D" id="1.20.1560.10">
    <property type="entry name" value="ABC transporter type 1, transmembrane domain"/>
    <property type="match status" value="1"/>
</dbReference>
<feature type="domain" description="ABC transmembrane type-1" evidence="12">
    <location>
        <begin position="291"/>
        <end position="574"/>
    </location>
</feature>
<dbReference type="EMBL" id="AZHA01000001">
    <property type="protein sequence ID" value="OAA52790.1"/>
    <property type="molecule type" value="Genomic_DNA"/>
</dbReference>
<dbReference type="GO" id="GO:0005524">
    <property type="term" value="F:ATP binding"/>
    <property type="evidence" value="ECO:0007669"/>
    <property type="project" value="UniProtKB-KW"/>
</dbReference>
<dbReference type="InterPro" id="IPR003593">
    <property type="entry name" value="AAA+_ATPase"/>
</dbReference>
<dbReference type="InterPro" id="IPR011527">
    <property type="entry name" value="ABC1_TM_dom"/>
</dbReference>
<dbReference type="PANTHER" id="PTHR24221">
    <property type="entry name" value="ATP-BINDING CASSETTE SUB-FAMILY B"/>
    <property type="match status" value="1"/>
</dbReference>
<keyword evidence="5" id="KW-0067">ATP-binding</keyword>
<evidence type="ECO:0000256" key="6">
    <source>
        <dbReference type="ARBA" id="ARBA00022989"/>
    </source>
</evidence>
<evidence type="ECO:0000256" key="2">
    <source>
        <dbReference type="ARBA" id="ARBA00022448"/>
    </source>
</evidence>
<comment type="caution">
    <text evidence="13">The sequence shown here is derived from an EMBL/GenBank/DDBJ whole genome shotgun (WGS) entry which is preliminary data.</text>
</comment>
<gene>
    <name evidence="13" type="ORF">BBO_00631</name>
</gene>
<dbReference type="PROSITE" id="PS50929">
    <property type="entry name" value="ABC_TM1F"/>
    <property type="match status" value="1"/>
</dbReference>
<feature type="transmembrane region" description="Helical" evidence="10">
    <location>
        <begin position="259"/>
        <end position="279"/>
    </location>
</feature>
<dbReference type="PROSITE" id="PS50893">
    <property type="entry name" value="ABC_TRANSPORTER_2"/>
    <property type="match status" value="1"/>
</dbReference>
<dbReference type="InterPro" id="IPR027417">
    <property type="entry name" value="P-loop_NTPase"/>
</dbReference>
<keyword evidence="4" id="KW-0547">Nucleotide-binding</keyword>